<dbReference type="Pfam" id="PF07980">
    <property type="entry name" value="SusD_RagB"/>
    <property type="match status" value="1"/>
</dbReference>
<proteinExistence type="inferred from homology"/>
<comment type="subcellular location">
    <subcellularLocation>
        <location evidence="1">Cell outer membrane</location>
    </subcellularLocation>
</comment>
<evidence type="ECO:0000256" key="1">
    <source>
        <dbReference type="ARBA" id="ARBA00004442"/>
    </source>
</evidence>
<dbReference type="RefSeq" id="WP_206576744.1">
    <property type="nucleotide sequence ID" value="NZ_JAFKCT010000001.1"/>
</dbReference>
<accession>A0ABS3BYK7</accession>
<dbReference type="InterPro" id="IPR011990">
    <property type="entry name" value="TPR-like_helical_dom_sf"/>
</dbReference>
<dbReference type="SUPFAM" id="SSF48452">
    <property type="entry name" value="TPR-like"/>
    <property type="match status" value="1"/>
</dbReference>
<dbReference type="EMBL" id="JAFKCT010000001">
    <property type="protein sequence ID" value="MBN7809953.1"/>
    <property type="molecule type" value="Genomic_DNA"/>
</dbReference>
<comment type="caution">
    <text evidence="7">The sequence shown here is derived from an EMBL/GenBank/DDBJ whole genome shotgun (WGS) entry which is preliminary data.</text>
</comment>
<name>A0ABS3BYK7_9BACT</name>
<evidence type="ECO:0000256" key="2">
    <source>
        <dbReference type="ARBA" id="ARBA00006275"/>
    </source>
</evidence>
<keyword evidence="4" id="KW-0472">Membrane</keyword>
<comment type="similarity">
    <text evidence="2">Belongs to the SusD family.</text>
</comment>
<dbReference type="PROSITE" id="PS51257">
    <property type="entry name" value="PROKAR_LIPOPROTEIN"/>
    <property type="match status" value="1"/>
</dbReference>
<dbReference type="InterPro" id="IPR012944">
    <property type="entry name" value="SusD_RagB_dom"/>
</dbReference>
<dbReference type="Proteomes" id="UP000664317">
    <property type="component" value="Unassembled WGS sequence"/>
</dbReference>
<organism evidence="7 8">
    <name type="scientific">Algoriphagus oliviformis</name>
    <dbReference type="NCBI Taxonomy" id="2811231"/>
    <lineage>
        <taxon>Bacteria</taxon>
        <taxon>Pseudomonadati</taxon>
        <taxon>Bacteroidota</taxon>
        <taxon>Cytophagia</taxon>
        <taxon>Cytophagales</taxon>
        <taxon>Cyclobacteriaceae</taxon>
        <taxon>Algoriphagus</taxon>
    </lineage>
</organism>
<evidence type="ECO:0000256" key="4">
    <source>
        <dbReference type="ARBA" id="ARBA00023136"/>
    </source>
</evidence>
<gene>
    <name evidence="7" type="ORF">J0A68_03235</name>
</gene>
<evidence type="ECO:0000256" key="3">
    <source>
        <dbReference type="ARBA" id="ARBA00022729"/>
    </source>
</evidence>
<reference evidence="7 8" key="1">
    <citation type="submission" date="2021-03" db="EMBL/GenBank/DDBJ databases">
        <title>novel species isolated from a fishpond in China.</title>
        <authorList>
            <person name="Lu H."/>
            <person name="Cai Z."/>
        </authorList>
    </citation>
    <scope>NUCLEOTIDE SEQUENCE [LARGE SCALE GENOMIC DNA]</scope>
    <source>
        <strain evidence="7 8">H41</strain>
    </source>
</reference>
<keyword evidence="8" id="KW-1185">Reference proteome</keyword>
<evidence type="ECO:0000313" key="7">
    <source>
        <dbReference type="EMBL" id="MBN7809953.1"/>
    </source>
</evidence>
<protein>
    <submittedName>
        <fullName evidence="7">RagB/SusD family nutrient uptake outer membrane protein</fullName>
    </submittedName>
</protein>
<feature type="domain" description="RagB/SusD" evidence="6">
    <location>
        <begin position="296"/>
        <end position="546"/>
    </location>
</feature>
<keyword evidence="3" id="KW-0732">Signal</keyword>
<evidence type="ECO:0000256" key="5">
    <source>
        <dbReference type="ARBA" id="ARBA00023237"/>
    </source>
</evidence>
<dbReference type="Gene3D" id="1.25.40.390">
    <property type="match status" value="1"/>
</dbReference>
<evidence type="ECO:0000313" key="8">
    <source>
        <dbReference type="Proteomes" id="UP000664317"/>
    </source>
</evidence>
<evidence type="ECO:0000259" key="6">
    <source>
        <dbReference type="Pfam" id="PF07980"/>
    </source>
</evidence>
<sequence>MKNLKYYLFALSGLLMSCNDEFLDTEPTTQINDATFWKSPSDLKIYNNQLYSVYLNGLGYGRGGFTAGMYTDDMLSDNAFSETPSAVRMGINTSNSPGLSNWSWSLVRNINLMLEKAEASPIEQSIKNQYMAEARLIRALDYYDKLKLYGQLPIVDRVLEVDDELLYAPQSSRDEVMAFILSDLDFAVANMVSTAEANRFDKMIAQSYRARILLHEGTFRKYHGLGNETTFLQEAVKSAQEVMNSGKYAINVTGAYGALFSQLNLSGNKEVIFYRDYDDALQLYHNLSNLITHVNGAIMGGTKDLVQDYLCVDGLPIDESPLYKGDDNITNEFTNRDKRLAETFAKPGTYFVTGKINLNSVPGGFAVTATPSGYQIAKYFNASQDNQAWDRAFADAPLIRYAEILLILAEAKAELNTLTQADLDLTINVLRKKAGVAPLAATHASLLQEVRRERRVELAFEGFRYDDLIRWKEGAQLSEPVIGLKFNADDITNASKFVIGQHIQLDENGYILSPNSYAFDESKNYYFPVPLNELSLNPNLNQTPGWE</sequence>
<keyword evidence="5" id="KW-0998">Cell outer membrane</keyword>